<dbReference type="Proteomes" id="UP001499895">
    <property type="component" value="Unassembled WGS sequence"/>
</dbReference>
<dbReference type="InterPro" id="IPR006311">
    <property type="entry name" value="TAT_signal"/>
</dbReference>
<evidence type="ECO:0000256" key="1">
    <source>
        <dbReference type="SAM" id="SignalP"/>
    </source>
</evidence>
<dbReference type="RefSeq" id="WP_344096541.1">
    <property type="nucleotide sequence ID" value="NZ_BAAAHB010000114.1"/>
</dbReference>
<reference evidence="2 3" key="1">
    <citation type="journal article" date="2019" name="Int. J. Syst. Evol. Microbiol.">
        <title>The Global Catalogue of Microorganisms (GCM) 10K type strain sequencing project: providing services to taxonomists for standard genome sequencing and annotation.</title>
        <authorList>
            <consortium name="The Broad Institute Genomics Platform"/>
            <consortium name="The Broad Institute Genome Sequencing Center for Infectious Disease"/>
            <person name="Wu L."/>
            <person name="Ma J."/>
        </authorList>
    </citation>
    <scope>NUCLEOTIDE SEQUENCE [LARGE SCALE GENOMIC DNA]</scope>
    <source>
        <strain evidence="2 3">JCM 10649</strain>
    </source>
</reference>
<protein>
    <recommendedName>
        <fullName evidence="4">Right handed beta helix domain-containing protein</fullName>
    </recommendedName>
</protein>
<organism evidence="2 3">
    <name type="scientific">Streptomyces stramineus</name>
    <dbReference type="NCBI Taxonomy" id="173861"/>
    <lineage>
        <taxon>Bacteria</taxon>
        <taxon>Bacillati</taxon>
        <taxon>Actinomycetota</taxon>
        <taxon>Actinomycetes</taxon>
        <taxon>Kitasatosporales</taxon>
        <taxon>Streptomycetaceae</taxon>
        <taxon>Streptomyces</taxon>
    </lineage>
</organism>
<evidence type="ECO:0000313" key="2">
    <source>
        <dbReference type="EMBL" id="GAA0489974.1"/>
    </source>
</evidence>
<name>A0ABN1B4A9_9ACTN</name>
<dbReference type="InterPro" id="IPR011050">
    <property type="entry name" value="Pectin_lyase_fold/virulence"/>
</dbReference>
<dbReference type="EMBL" id="BAAAHB010000114">
    <property type="protein sequence ID" value="GAA0489974.1"/>
    <property type="molecule type" value="Genomic_DNA"/>
</dbReference>
<dbReference type="PROSITE" id="PS51318">
    <property type="entry name" value="TAT"/>
    <property type="match status" value="1"/>
</dbReference>
<evidence type="ECO:0008006" key="4">
    <source>
        <dbReference type="Google" id="ProtNLM"/>
    </source>
</evidence>
<sequence>MRFRRALLALVGATVLATGTTALLPTTAQARIMAVACDETSLITAVNAANAAGGGTVTLTPGCTYNLTAAHGNDGVNGPTGLPIITTPITLEGNANTITRAGATNFRIAQVSTAGGLTLKAVTLSGGHAATNGGGILNFGAVTLTGSELSNNAADATGGGIYSTGGAAAATFTSSNVKNNTAHQAAGIANVNGTLTLTSSVVNGNAAAINPGGIYHVAGSATLNTSSVTANTPTNCTGSPSPVPGCIG</sequence>
<feature type="signal peptide" evidence="1">
    <location>
        <begin position="1"/>
        <end position="30"/>
    </location>
</feature>
<feature type="chain" id="PRO_5045154381" description="Right handed beta helix domain-containing protein" evidence="1">
    <location>
        <begin position="31"/>
        <end position="248"/>
    </location>
</feature>
<proteinExistence type="predicted"/>
<dbReference type="SUPFAM" id="SSF51126">
    <property type="entry name" value="Pectin lyase-like"/>
    <property type="match status" value="1"/>
</dbReference>
<gene>
    <name evidence="2" type="ORF">GCM10009544_58710</name>
</gene>
<keyword evidence="3" id="KW-1185">Reference proteome</keyword>
<accession>A0ABN1B4A9</accession>
<comment type="caution">
    <text evidence="2">The sequence shown here is derived from an EMBL/GenBank/DDBJ whole genome shotgun (WGS) entry which is preliminary data.</text>
</comment>
<evidence type="ECO:0000313" key="3">
    <source>
        <dbReference type="Proteomes" id="UP001499895"/>
    </source>
</evidence>
<keyword evidence="1" id="KW-0732">Signal</keyword>